<dbReference type="InterPro" id="IPR036388">
    <property type="entry name" value="WH-like_DNA-bd_sf"/>
</dbReference>
<keyword evidence="3" id="KW-1185">Reference proteome</keyword>
<name>A0ABS7GZ31_9HYPH</name>
<reference evidence="2 3" key="1">
    <citation type="journal article" date="2021" name="MBio">
        <title>Poor Competitiveness of Bradyrhizobium in Pigeon Pea Root Colonization in Indian Soils.</title>
        <authorList>
            <person name="Chalasani D."/>
            <person name="Basu A."/>
            <person name="Pullabhotla S.V.S.R.N."/>
            <person name="Jorrin B."/>
            <person name="Neal A.L."/>
            <person name="Poole P.S."/>
            <person name="Podile A.R."/>
            <person name="Tkacz A."/>
        </authorList>
    </citation>
    <scope>NUCLEOTIDE SEQUENCE [LARGE SCALE GENOMIC DNA]</scope>
    <source>
        <strain evidence="2 3">HU56</strain>
    </source>
</reference>
<dbReference type="EMBL" id="JAEUAK010000010">
    <property type="protein sequence ID" value="MBW9055249.1"/>
    <property type="molecule type" value="Genomic_DNA"/>
</dbReference>
<feature type="domain" description="HTH marR-type" evidence="1">
    <location>
        <begin position="9"/>
        <end position="141"/>
    </location>
</feature>
<proteinExistence type="predicted"/>
<dbReference type="PROSITE" id="PS50995">
    <property type="entry name" value="HTH_MARR_2"/>
    <property type="match status" value="1"/>
</dbReference>
<evidence type="ECO:0000259" key="1">
    <source>
        <dbReference type="PROSITE" id="PS50995"/>
    </source>
</evidence>
<gene>
    <name evidence="2" type="ORF">JNB85_22855</name>
</gene>
<dbReference type="Pfam" id="PF01047">
    <property type="entry name" value="MarR"/>
    <property type="match status" value="1"/>
</dbReference>
<dbReference type="Proteomes" id="UP000717752">
    <property type="component" value="Unassembled WGS sequence"/>
</dbReference>
<dbReference type="InterPro" id="IPR039422">
    <property type="entry name" value="MarR/SlyA-like"/>
</dbReference>
<dbReference type="Gene3D" id="1.10.10.10">
    <property type="entry name" value="Winged helix-like DNA-binding domain superfamily/Winged helix DNA-binding domain"/>
    <property type="match status" value="1"/>
</dbReference>
<comment type="caution">
    <text evidence="2">The sequence shown here is derived from an EMBL/GenBank/DDBJ whole genome shotgun (WGS) entry which is preliminary data.</text>
</comment>
<dbReference type="InterPro" id="IPR000835">
    <property type="entry name" value="HTH_MarR-typ"/>
</dbReference>
<dbReference type="RefSeq" id="WP_220336577.1">
    <property type="nucleotide sequence ID" value="NZ_JAEUAK010000010.1"/>
</dbReference>
<organism evidence="2 3">
    <name type="scientific">Rhizobium mesosinicum</name>
    <dbReference type="NCBI Taxonomy" id="335017"/>
    <lineage>
        <taxon>Bacteria</taxon>
        <taxon>Pseudomonadati</taxon>
        <taxon>Pseudomonadota</taxon>
        <taxon>Alphaproteobacteria</taxon>
        <taxon>Hyphomicrobiales</taxon>
        <taxon>Rhizobiaceae</taxon>
        <taxon>Rhizobium/Agrobacterium group</taxon>
        <taxon>Rhizobium</taxon>
    </lineage>
</organism>
<dbReference type="PANTHER" id="PTHR33164:SF106">
    <property type="entry name" value="TRANSCRIPTIONAL REGULATORY PROTEIN"/>
    <property type="match status" value="1"/>
</dbReference>
<evidence type="ECO:0000313" key="3">
    <source>
        <dbReference type="Proteomes" id="UP000717752"/>
    </source>
</evidence>
<protein>
    <submittedName>
        <fullName evidence="2">MarR family transcriptional regulator</fullName>
    </submittedName>
</protein>
<sequence>MPQKSTGRLARYIPTVQLFSARLVLFHQKMAEKVGLTGTEFKCFRLLEQLGPLSMTALSREVGLKVGTVSGLIDKLEATGFVVRQRDETDKRRLVLVACPEASARASSLYEEHGEAMAALLETYSEAEFNLLLTFLTDIGNVLARTASTASEELIPERSSAP</sequence>
<accession>A0ABS7GZ31</accession>
<dbReference type="InterPro" id="IPR036390">
    <property type="entry name" value="WH_DNA-bd_sf"/>
</dbReference>
<dbReference type="SUPFAM" id="SSF46785">
    <property type="entry name" value="Winged helix' DNA-binding domain"/>
    <property type="match status" value="1"/>
</dbReference>
<evidence type="ECO:0000313" key="2">
    <source>
        <dbReference type="EMBL" id="MBW9055249.1"/>
    </source>
</evidence>
<dbReference type="SMART" id="SM00347">
    <property type="entry name" value="HTH_MARR"/>
    <property type="match status" value="1"/>
</dbReference>
<dbReference type="PANTHER" id="PTHR33164">
    <property type="entry name" value="TRANSCRIPTIONAL REGULATOR, MARR FAMILY"/>
    <property type="match status" value="1"/>
</dbReference>